<feature type="region of interest" description="Disordered" evidence="1">
    <location>
        <begin position="1"/>
        <end position="45"/>
    </location>
</feature>
<dbReference type="Proteomes" id="UP000255125">
    <property type="component" value="Unassembled WGS sequence"/>
</dbReference>
<name>A0A379IEA5_PSEFL</name>
<evidence type="ECO:0000256" key="1">
    <source>
        <dbReference type="SAM" id="MobiDB-lite"/>
    </source>
</evidence>
<accession>A0A379IEA5</accession>
<dbReference type="EMBL" id="UGUS01000002">
    <property type="protein sequence ID" value="SUD30633.1"/>
    <property type="molecule type" value="Genomic_DNA"/>
</dbReference>
<organism evidence="2 3">
    <name type="scientific">Pseudomonas fluorescens</name>
    <dbReference type="NCBI Taxonomy" id="294"/>
    <lineage>
        <taxon>Bacteria</taxon>
        <taxon>Pseudomonadati</taxon>
        <taxon>Pseudomonadota</taxon>
        <taxon>Gammaproteobacteria</taxon>
        <taxon>Pseudomonadales</taxon>
        <taxon>Pseudomonadaceae</taxon>
        <taxon>Pseudomonas</taxon>
    </lineage>
</organism>
<gene>
    <name evidence="2" type="ORF">NCTC10392_02555</name>
</gene>
<protein>
    <submittedName>
        <fullName evidence="2">Uncharacterized protein</fullName>
    </submittedName>
</protein>
<proteinExistence type="predicted"/>
<sequence>MNSVSSIRTQRHPLPTPDTTALQPLSRPKREAGPPPETAEDSRTNGDRELAMEYHAALLQLANRQRDVKINTIAPDSTFGQWWAQLRNAFKSPEVRQWIESKGIHTGSIQLNPESGQISFKLQRHLDPEQKRHTLGQDDRHWASISEPILQAGRVISAGHADTTFAPPTSDLEEPVPYWLVGHFYKEPLDLTGPSIRQRAAQIAQDQGFKKLEPTTSGSLIKSRSEEALQTQRAHLGDTRNLYQAIAELRHLAARVEGGIEYGGHIRDELKKRTLELSFDRTYQVPNAGPSNSVSLLQFLEDHGWDIPNSHAELENLAAALSTPTPRAPTHGNLGGALAWPVPLDPASQEQLKADLRTGQFGDIALTPFNRVLDYLLDNRPITPEELRHPPLLIDGLINSPRGKALGSAIQATFEARAVKGSAVDWLLAALHLPGNNSAEHETDSQAPGQIQGYSLVSAQNTGKSASTVIKQLADHLIARGSASSPEKAAVQAHLLLASRAPAFLVKDIPDQVVVGTHSWVSFVTATARLEAKAPGTTATMSYAQVMLEASTAPITDTERQVEYVAQNQAIKEWGLANGMSYPVTTDALNTVREAFNAQIRELMEASESQIPQMPTTKDIALEELKKALPDMAPELFEKKCINSQPSSRFFPGPYSLLDLYIDGRALSGAPTSADNWGEKGRSFIKGITWDQIDIAPDGKPAVWVSSSDAINVDSVMATLKNLPRPLQAFKETFPGYANSVKKATAAQLKLLVSKLPLEDRQNLELGKISIHKEIRYLREDHPIRVEPGVLLVKTERNGQAMTYAIDRLKGTVTRRPEQSYREYVPSGGHVYVSDGKKFPVIEPKGQYSPGITDANESAQGAPNSFSSPRTQYIADAMILDMDFPAVEQYAKGATTFDTEVPTHQVVAEIALNLIPFRSAIKNFIDGNIGAGIVDLAFDIFGFAIGLGAAAKGAKALSAGASVLSKVGQAGKIIGRAAIGALNPLGGIDDLARGVVGLGRTAHKGIKHLRGSYRSVNLLELAKRPDIAEGTYKATNSALETRALAKFDEATQQWYLFDARTKQAYGKALDNFYVDVPKLNDPNSLHAIGSDDVAKTASQQHGLAASGTFKVGEKTVEGNVVLFQGNWHQYDTLKKRAFGPPLRDFTPSRVAANGEVKSLNTDLLGYDIKHIALDELTTKGAQGNIYVGRSKKEYVKVDGQLYESRVQDGQRTIRHPGGSAPDIPLRDLGVSGWEPASRTNRLVGGTGNAPTPWKLGDSTYVIPTDDIRATGSSVHPYSLNYQGVEHNVIFDSSVGAWKATNLSTGVQELNHMYFWRTGKGKWQRGTFNELRKSKPIDAHRFQFVDISPPTAINIPHDVKPPEFIE</sequence>
<evidence type="ECO:0000313" key="2">
    <source>
        <dbReference type="EMBL" id="SUD30633.1"/>
    </source>
</evidence>
<evidence type="ECO:0000313" key="3">
    <source>
        <dbReference type="Proteomes" id="UP000255125"/>
    </source>
</evidence>
<reference evidence="2 3" key="1">
    <citation type="submission" date="2018-06" db="EMBL/GenBank/DDBJ databases">
        <authorList>
            <consortium name="Pathogen Informatics"/>
            <person name="Doyle S."/>
        </authorList>
    </citation>
    <scope>NUCLEOTIDE SEQUENCE [LARGE SCALE GENOMIC DNA]</scope>
    <source>
        <strain evidence="2 3">NCTC10392</strain>
    </source>
</reference>